<gene>
    <name evidence="1" type="ORF">CHC_T00002493001</name>
</gene>
<dbReference type="KEGG" id="ccp:CHC_T00002493001"/>
<dbReference type="GeneID" id="17321252"/>
<organism evidence="1 2">
    <name type="scientific">Chondrus crispus</name>
    <name type="common">Carrageen Irish moss</name>
    <name type="synonym">Polymorpha crispa</name>
    <dbReference type="NCBI Taxonomy" id="2769"/>
    <lineage>
        <taxon>Eukaryota</taxon>
        <taxon>Rhodophyta</taxon>
        <taxon>Florideophyceae</taxon>
        <taxon>Rhodymeniophycidae</taxon>
        <taxon>Gigartinales</taxon>
        <taxon>Gigartinaceae</taxon>
        <taxon>Chondrus</taxon>
    </lineage>
</organism>
<sequence>MASRSTEHLATCESMSTGAKFSHAALSAMAPDLTNPTSSSTICSEVQHFRRFLNFACLSRGFDNLGVPTLNDICCAESDDDLGAVDVVFSLVDDWECLAFV</sequence>
<evidence type="ECO:0000313" key="1">
    <source>
        <dbReference type="EMBL" id="CDF33703.1"/>
    </source>
</evidence>
<accession>R7Q7A0</accession>
<protein>
    <submittedName>
        <fullName evidence="1">Uncharacterized protein</fullName>
    </submittedName>
</protein>
<proteinExistence type="predicted"/>
<dbReference type="AlphaFoldDB" id="R7Q7A0"/>
<dbReference type="RefSeq" id="XP_005713522.1">
    <property type="nucleotide sequence ID" value="XM_005713465.1"/>
</dbReference>
<keyword evidence="2" id="KW-1185">Reference proteome</keyword>
<name>R7Q7A0_CHOCR</name>
<dbReference type="EMBL" id="HG001655">
    <property type="protein sequence ID" value="CDF33703.1"/>
    <property type="molecule type" value="Genomic_DNA"/>
</dbReference>
<dbReference type="Gramene" id="CDF33703">
    <property type="protein sequence ID" value="CDF33703"/>
    <property type="gene ID" value="CHC_T00002493001"/>
</dbReference>
<dbReference type="Proteomes" id="UP000012073">
    <property type="component" value="Unassembled WGS sequence"/>
</dbReference>
<evidence type="ECO:0000313" key="2">
    <source>
        <dbReference type="Proteomes" id="UP000012073"/>
    </source>
</evidence>
<reference evidence="2" key="1">
    <citation type="journal article" date="2013" name="Proc. Natl. Acad. Sci. U.S.A.">
        <title>Genome structure and metabolic features in the red seaweed Chondrus crispus shed light on evolution of the Archaeplastida.</title>
        <authorList>
            <person name="Collen J."/>
            <person name="Porcel B."/>
            <person name="Carre W."/>
            <person name="Ball S.G."/>
            <person name="Chaparro C."/>
            <person name="Tonon T."/>
            <person name="Barbeyron T."/>
            <person name="Michel G."/>
            <person name="Noel B."/>
            <person name="Valentin K."/>
            <person name="Elias M."/>
            <person name="Artiguenave F."/>
            <person name="Arun A."/>
            <person name="Aury J.M."/>
            <person name="Barbosa-Neto J.F."/>
            <person name="Bothwell J.H."/>
            <person name="Bouget F.Y."/>
            <person name="Brillet L."/>
            <person name="Cabello-Hurtado F."/>
            <person name="Capella-Gutierrez S."/>
            <person name="Charrier B."/>
            <person name="Cladiere L."/>
            <person name="Cock J.M."/>
            <person name="Coelho S.M."/>
            <person name="Colleoni C."/>
            <person name="Czjzek M."/>
            <person name="Da Silva C."/>
            <person name="Delage L."/>
            <person name="Denoeud F."/>
            <person name="Deschamps P."/>
            <person name="Dittami S.M."/>
            <person name="Gabaldon T."/>
            <person name="Gachon C.M."/>
            <person name="Groisillier A."/>
            <person name="Herve C."/>
            <person name="Jabbari K."/>
            <person name="Katinka M."/>
            <person name="Kloareg B."/>
            <person name="Kowalczyk N."/>
            <person name="Labadie K."/>
            <person name="Leblanc C."/>
            <person name="Lopez P.J."/>
            <person name="McLachlan D.H."/>
            <person name="Meslet-Cladiere L."/>
            <person name="Moustafa A."/>
            <person name="Nehr Z."/>
            <person name="Nyvall Collen P."/>
            <person name="Panaud O."/>
            <person name="Partensky F."/>
            <person name="Poulain J."/>
            <person name="Rensing S.A."/>
            <person name="Rousvoal S."/>
            <person name="Samson G."/>
            <person name="Symeonidi A."/>
            <person name="Weissenbach J."/>
            <person name="Zambounis A."/>
            <person name="Wincker P."/>
            <person name="Boyen C."/>
        </authorList>
    </citation>
    <scope>NUCLEOTIDE SEQUENCE [LARGE SCALE GENOMIC DNA]</scope>
    <source>
        <strain evidence="2">cv. Stackhouse</strain>
    </source>
</reference>